<evidence type="ECO:0000313" key="10">
    <source>
        <dbReference type="EMBL" id="KSU80933.1"/>
    </source>
</evidence>
<dbReference type="GO" id="GO:0006555">
    <property type="term" value="P:methionine metabolic process"/>
    <property type="evidence" value="ECO:0007669"/>
    <property type="project" value="InterPro"/>
</dbReference>
<comment type="cofactor">
    <cofactor evidence="8">
        <name>Zn(2+)</name>
        <dbReference type="ChEBI" id="CHEBI:29105"/>
    </cofactor>
</comment>
<evidence type="ECO:0000256" key="6">
    <source>
        <dbReference type="ARBA" id="ARBA00022827"/>
    </source>
</evidence>
<comment type="cofactor">
    <cofactor evidence="1">
        <name>FAD</name>
        <dbReference type="ChEBI" id="CHEBI:57692"/>
    </cofactor>
</comment>
<dbReference type="GO" id="GO:0032259">
    <property type="term" value="P:methylation"/>
    <property type="evidence" value="ECO:0007669"/>
    <property type="project" value="UniProtKB-KW"/>
</dbReference>
<feature type="binding site" evidence="8">
    <location>
        <position position="201"/>
    </location>
    <ligand>
        <name>Zn(2+)</name>
        <dbReference type="ChEBI" id="CHEBI:29105"/>
    </ligand>
</feature>
<dbReference type="InterPro" id="IPR036589">
    <property type="entry name" value="HCY_dom_sf"/>
</dbReference>
<reference evidence="10 11" key="1">
    <citation type="journal article" date="2014" name="Antonie Van Leeuwenhoek">
        <title>Fictibacillus enclensis sp. nov., isolated from marine sediment.</title>
        <authorList>
            <person name="Dastager S.G."/>
            <person name="Mawlankar R."/>
            <person name="Srinivasan K."/>
            <person name="Tang S.K."/>
            <person name="Lee J.C."/>
            <person name="Ramana V.V."/>
            <person name="Shouche Y.S."/>
        </authorList>
    </citation>
    <scope>NUCLEOTIDE SEQUENCE [LARGE SCALE GENOMIC DNA]</scope>
    <source>
        <strain evidence="10 11">NIO-1003</strain>
    </source>
</reference>
<feature type="binding site" evidence="8">
    <location>
        <position position="266"/>
    </location>
    <ligand>
        <name>Zn(2+)</name>
        <dbReference type="ChEBI" id="CHEBI:29105"/>
    </ligand>
</feature>
<dbReference type="Proteomes" id="UP000054099">
    <property type="component" value="Unassembled WGS sequence"/>
</dbReference>
<dbReference type="GO" id="GO:0004489">
    <property type="term" value="F:methylenetetrahydrofolate reductase [NAD(P)H] activity"/>
    <property type="evidence" value="ECO:0007669"/>
    <property type="project" value="InterPro"/>
</dbReference>
<dbReference type="Gene3D" id="3.20.20.330">
    <property type="entry name" value="Homocysteine-binding-like domain"/>
    <property type="match status" value="1"/>
</dbReference>
<evidence type="ECO:0000256" key="8">
    <source>
        <dbReference type="PROSITE-ProRule" id="PRU00333"/>
    </source>
</evidence>
<dbReference type="UniPathway" id="UPA00193"/>
<dbReference type="NCBIfam" id="NF006396">
    <property type="entry name" value="PRK08645.1"/>
    <property type="match status" value="1"/>
</dbReference>
<dbReference type="SUPFAM" id="SSF51730">
    <property type="entry name" value="FAD-linked oxidoreductase"/>
    <property type="match status" value="1"/>
</dbReference>
<proteinExistence type="predicted"/>
<dbReference type="InterPro" id="IPR003171">
    <property type="entry name" value="Mehydrof_redctse-like"/>
</dbReference>
<evidence type="ECO:0000259" key="9">
    <source>
        <dbReference type="PROSITE" id="PS50970"/>
    </source>
</evidence>
<keyword evidence="7" id="KW-0560">Oxidoreductase</keyword>
<keyword evidence="8" id="KW-0862">Zinc</keyword>
<dbReference type="Pfam" id="PF02219">
    <property type="entry name" value="MTHFR"/>
    <property type="match status" value="1"/>
</dbReference>
<dbReference type="Gene3D" id="3.20.20.220">
    <property type="match status" value="1"/>
</dbReference>
<evidence type="ECO:0000256" key="3">
    <source>
        <dbReference type="ARBA" id="ARBA00022603"/>
    </source>
</evidence>
<keyword evidence="3 8" id="KW-0489">Methyltransferase</keyword>
<dbReference type="FunFam" id="3.20.20.220:FF:000007">
    <property type="entry name" value="Bifunctional homocysteine S-methyltransferase/methylenetetrahydrofolate reductase"/>
    <property type="match status" value="1"/>
</dbReference>
<dbReference type="PANTHER" id="PTHR11103">
    <property type="entry name" value="SLR1189 PROTEIN"/>
    <property type="match status" value="1"/>
</dbReference>
<dbReference type="GO" id="GO:0046872">
    <property type="term" value="F:metal ion binding"/>
    <property type="evidence" value="ECO:0007669"/>
    <property type="project" value="UniProtKB-KW"/>
</dbReference>
<gene>
    <name evidence="10" type="ORF">AS030_18435</name>
</gene>
<keyword evidence="4" id="KW-0285">Flavoprotein</keyword>
<feature type="binding site" evidence="8">
    <location>
        <position position="267"/>
    </location>
    <ligand>
        <name>Zn(2+)</name>
        <dbReference type="ChEBI" id="CHEBI:29105"/>
    </ligand>
</feature>
<accession>A0A0V8J1J6</accession>
<dbReference type="SUPFAM" id="SSF82282">
    <property type="entry name" value="Homocysteine S-methyltransferase"/>
    <property type="match status" value="1"/>
</dbReference>
<keyword evidence="8" id="KW-0479">Metal-binding</keyword>
<dbReference type="AlphaFoldDB" id="A0A0V8J1J6"/>
<dbReference type="Pfam" id="PF02574">
    <property type="entry name" value="S-methyl_trans"/>
    <property type="match status" value="1"/>
</dbReference>
<comment type="caution">
    <text evidence="10">The sequence shown here is derived from an EMBL/GenBank/DDBJ whole genome shotgun (WGS) entry which is preliminary data.</text>
</comment>
<dbReference type="OrthoDB" id="9803687at2"/>
<organism evidence="10 11">
    <name type="scientific">Fictibacillus enclensis</name>
    <dbReference type="NCBI Taxonomy" id="1017270"/>
    <lineage>
        <taxon>Bacteria</taxon>
        <taxon>Bacillati</taxon>
        <taxon>Bacillota</taxon>
        <taxon>Bacilli</taxon>
        <taxon>Bacillales</taxon>
        <taxon>Fictibacillaceae</taxon>
        <taxon>Fictibacillus</taxon>
    </lineage>
</organism>
<name>A0A0V8J1J6_9BACL</name>
<keyword evidence="11" id="KW-1185">Reference proteome</keyword>
<dbReference type="GO" id="GO:0035999">
    <property type="term" value="P:tetrahydrofolate interconversion"/>
    <property type="evidence" value="ECO:0007669"/>
    <property type="project" value="UniProtKB-UniPathway"/>
</dbReference>
<dbReference type="GO" id="GO:0008168">
    <property type="term" value="F:methyltransferase activity"/>
    <property type="evidence" value="ECO:0007669"/>
    <property type="project" value="UniProtKB-UniRule"/>
</dbReference>
<dbReference type="CDD" id="cd00537">
    <property type="entry name" value="MTHFR"/>
    <property type="match status" value="1"/>
</dbReference>
<dbReference type="InterPro" id="IPR029041">
    <property type="entry name" value="FAD-linked_oxidoreductase-like"/>
</dbReference>
<sequence length="615" mass="67377">MGLLKDLESKILIADGAMGTLLYSYGTDCCFEQLNLSHTEQIQSIHQAYIQAGANVIQTNTYSANYIKLQRYGLEEQVKELNSAAVSLAKKAAGGNAYVLGTIGGIRGTGPSSLSLEEIKRSFREQLYCLLLEGVDGLLLETFYDLEELEAVLKIARSQTDLPIISQISLQEVGILNDRTPVNTAIKRLEELGSDVVGLNCRLGPFHMIKTLEEVEIPKHAFLSAYPNASLPSYVDGKFQYEGDAEYFKNSASLFRNQGVRLLGGCCGTTPAHIEAFAEELNGLSPVTEKNVRQRPEPIAVASSGQKPQISLPEILQERRSVIVELDPPRKLDTTRFFEGAKALKEAGADAITLADNSLASPRICNTSLSSLAKAQTGAQPIVHLACRDRNIIGLQSHLMGLHTLGLHDILAITGDPAKVGDFPGASSVYDVTSIELIKMIKQFNEGVSLSGKDLGEKTHFTVGAAFNPNVKALDRAVQRAEKKIEAGADYFISQPVYSEEKLLQFHEAVKDLPVPVYVGIMPLTSSRNADFLHYEVPGIKLSDEVRNRMAEFKDDPLAAAREGLAISKSLIDAATELFNGIYLITPFMRYELTVELTRYAYNIAPQIVRRIQNV</sequence>
<dbReference type="EC" id="2.1.1.10" evidence="10"/>
<evidence type="ECO:0000256" key="2">
    <source>
        <dbReference type="ARBA" id="ARBA00004777"/>
    </source>
</evidence>
<dbReference type="EMBL" id="LNQN01000006">
    <property type="protein sequence ID" value="KSU80933.1"/>
    <property type="molecule type" value="Genomic_DNA"/>
</dbReference>
<evidence type="ECO:0000256" key="1">
    <source>
        <dbReference type="ARBA" id="ARBA00001974"/>
    </source>
</evidence>
<dbReference type="PANTHER" id="PTHR11103:SF18">
    <property type="entry name" value="SLR1189 PROTEIN"/>
    <property type="match status" value="1"/>
</dbReference>
<evidence type="ECO:0000256" key="7">
    <source>
        <dbReference type="ARBA" id="ARBA00023002"/>
    </source>
</evidence>
<protein>
    <submittedName>
        <fullName evidence="10">Homocysteine methyltransferase</fullName>
        <ecNumber evidence="10">2.1.1.10</ecNumber>
    </submittedName>
</protein>
<dbReference type="InterPro" id="IPR003726">
    <property type="entry name" value="HCY_dom"/>
</dbReference>
<keyword evidence="6" id="KW-0274">FAD</keyword>
<evidence type="ECO:0000313" key="11">
    <source>
        <dbReference type="Proteomes" id="UP000054099"/>
    </source>
</evidence>
<evidence type="ECO:0000256" key="5">
    <source>
        <dbReference type="ARBA" id="ARBA00022679"/>
    </source>
</evidence>
<feature type="domain" description="Hcy-binding" evidence="9">
    <location>
        <begin position="1"/>
        <end position="281"/>
    </location>
</feature>
<dbReference type="PROSITE" id="PS50970">
    <property type="entry name" value="HCY"/>
    <property type="match status" value="1"/>
</dbReference>
<comment type="pathway">
    <text evidence="2">One-carbon metabolism; tetrahydrofolate interconversion.</text>
</comment>
<dbReference type="RefSeq" id="WP_061974409.1">
    <property type="nucleotide sequence ID" value="NZ_FMAV01000004.1"/>
</dbReference>
<keyword evidence="5 8" id="KW-0808">Transferase</keyword>
<evidence type="ECO:0000256" key="4">
    <source>
        <dbReference type="ARBA" id="ARBA00022630"/>
    </source>
</evidence>